<organism evidence="16 17">
    <name type="scientific">Pleurodeles waltl</name>
    <name type="common">Iberian ribbed newt</name>
    <dbReference type="NCBI Taxonomy" id="8319"/>
    <lineage>
        <taxon>Eukaryota</taxon>
        <taxon>Metazoa</taxon>
        <taxon>Chordata</taxon>
        <taxon>Craniata</taxon>
        <taxon>Vertebrata</taxon>
        <taxon>Euteleostomi</taxon>
        <taxon>Amphibia</taxon>
        <taxon>Batrachia</taxon>
        <taxon>Caudata</taxon>
        <taxon>Salamandroidea</taxon>
        <taxon>Salamandridae</taxon>
        <taxon>Pleurodelinae</taxon>
        <taxon>Pleurodeles</taxon>
    </lineage>
</organism>
<evidence type="ECO:0000313" key="17">
    <source>
        <dbReference type="Proteomes" id="UP001066276"/>
    </source>
</evidence>
<comment type="similarity">
    <text evidence="3 12 14">Belongs to the TGF-beta family.</text>
</comment>
<dbReference type="InterPro" id="IPR001839">
    <property type="entry name" value="TGF-b_C"/>
</dbReference>
<evidence type="ECO:0000256" key="5">
    <source>
        <dbReference type="ARBA" id="ARBA00022530"/>
    </source>
</evidence>
<reference evidence="16" key="1">
    <citation type="journal article" date="2022" name="bioRxiv">
        <title>Sequencing and chromosome-scale assembly of the giantPleurodeles waltlgenome.</title>
        <authorList>
            <person name="Brown T."/>
            <person name="Elewa A."/>
            <person name="Iarovenko S."/>
            <person name="Subramanian E."/>
            <person name="Araus A.J."/>
            <person name="Petzold A."/>
            <person name="Susuki M."/>
            <person name="Suzuki K.-i.T."/>
            <person name="Hayashi T."/>
            <person name="Toyoda A."/>
            <person name="Oliveira C."/>
            <person name="Osipova E."/>
            <person name="Leigh N.D."/>
            <person name="Simon A."/>
            <person name="Yun M.H."/>
        </authorList>
    </citation>
    <scope>NUCLEOTIDE SEQUENCE</scope>
    <source>
        <strain evidence="16">20211129_DDA</strain>
        <tissue evidence="16">Liver</tissue>
    </source>
</reference>
<dbReference type="GO" id="GO:0051781">
    <property type="term" value="P:positive regulation of cell division"/>
    <property type="evidence" value="ECO:0007669"/>
    <property type="project" value="UniProtKB-UniRule"/>
</dbReference>
<evidence type="ECO:0000256" key="13">
    <source>
        <dbReference type="PIRSR" id="PIRSR001787-1"/>
    </source>
</evidence>
<dbReference type="Pfam" id="PF00019">
    <property type="entry name" value="TGF_beta"/>
    <property type="match status" value="1"/>
</dbReference>
<dbReference type="InterPro" id="IPR017948">
    <property type="entry name" value="TGFb_CS"/>
</dbReference>
<dbReference type="GO" id="GO:0042127">
    <property type="term" value="P:regulation of cell population proliferation"/>
    <property type="evidence" value="ECO:0007669"/>
    <property type="project" value="TreeGrafter"/>
</dbReference>
<dbReference type="Gene3D" id="2.60.120.970">
    <property type="match status" value="1"/>
</dbReference>
<keyword evidence="9 13" id="KW-1015">Disulfide bond</keyword>
<evidence type="ECO:0000256" key="7">
    <source>
        <dbReference type="ARBA" id="ARBA00022729"/>
    </source>
</evidence>
<dbReference type="InterPro" id="IPR015615">
    <property type="entry name" value="TGF-beta-rel"/>
</dbReference>
<dbReference type="InterPro" id="IPR003939">
    <property type="entry name" value="TGFb1"/>
</dbReference>
<dbReference type="Gene3D" id="2.10.90.10">
    <property type="entry name" value="Cystine-knot cytokines"/>
    <property type="match status" value="1"/>
</dbReference>
<dbReference type="InterPro" id="IPR016319">
    <property type="entry name" value="TGF-beta"/>
</dbReference>
<accession>A0AAV7MYB6</accession>
<dbReference type="PRINTS" id="PR01423">
    <property type="entry name" value="TGFBETA"/>
</dbReference>
<dbReference type="PIRSF" id="PIRSF001787">
    <property type="entry name" value="TGF-beta"/>
    <property type="match status" value="1"/>
</dbReference>
<evidence type="ECO:0000256" key="11">
    <source>
        <dbReference type="ARBA" id="ARBA00023246"/>
    </source>
</evidence>
<evidence type="ECO:0000256" key="8">
    <source>
        <dbReference type="ARBA" id="ARBA00023030"/>
    </source>
</evidence>
<proteinExistence type="inferred from homology"/>
<dbReference type="GO" id="GO:0005615">
    <property type="term" value="C:extracellular space"/>
    <property type="evidence" value="ECO:0007669"/>
    <property type="project" value="UniProtKB-UniRule"/>
</dbReference>
<protein>
    <recommendedName>
        <fullName evidence="12">Transforming growth factor beta</fullName>
    </recommendedName>
</protein>
<dbReference type="GO" id="GO:0007179">
    <property type="term" value="P:transforming growth factor beta receptor signaling pathway"/>
    <property type="evidence" value="ECO:0007669"/>
    <property type="project" value="TreeGrafter"/>
</dbReference>
<dbReference type="GO" id="GO:0005125">
    <property type="term" value="F:cytokine activity"/>
    <property type="evidence" value="ECO:0007669"/>
    <property type="project" value="TreeGrafter"/>
</dbReference>
<comment type="function">
    <text evidence="1">Transforming growth factor beta-1 proprotein: Precursor of the Latency-associated peptide (LAP) and Transforming growth factor beta-1 (TGF-beta-1) chains, which constitute the regulatory and active subunit of TGF-beta-1, respectively.</text>
</comment>
<evidence type="ECO:0000256" key="10">
    <source>
        <dbReference type="ARBA" id="ARBA00023180"/>
    </source>
</evidence>
<dbReference type="PROSITE" id="PS51362">
    <property type="entry name" value="TGF_BETA_2"/>
    <property type="match status" value="1"/>
</dbReference>
<dbReference type="AlphaFoldDB" id="A0AAV7MYB6"/>
<comment type="subcellular location">
    <subcellularLocation>
        <location evidence="2">Secreted</location>
        <location evidence="2">Extracellular space</location>
        <location evidence="2">Extracellular matrix</location>
    </subcellularLocation>
</comment>
<feature type="chain" id="PRO_5043116073" description="Transforming growth factor beta" evidence="12">
    <location>
        <begin position="23"/>
        <end position="389"/>
    </location>
</feature>
<evidence type="ECO:0000256" key="6">
    <source>
        <dbReference type="ARBA" id="ARBA00022685"/>
    </source>
</evidence>
<comment type="caution">
    <text evidence="16">The sequence shown here is derived from an EMBL/GenBank/DDBJ whole genome shotgun (WGS) entry which is preliminary data.</text>
</comment>
<name>A0AAV7MYB6_PLEWA</name>
<dbReference type="GO" id="GO:0005160">
    <property type="term" value="F:transforming growth factor beta receptor binding"/>
    <property type="evidence" value="ECO:0007669"/>
    <property type="project" value="InterPro"/>
</dbReference>
<feature type="disulfide bond" description="Interchain" evidence="13">
    <location>
        <position position="354"/>
    </location>
</feature>
<feature type="signal peptide" evidence="12">
    <location>
        <begin position="1"/>
        <end position="22"/>
    </location>
</feature>
<evidence type="ECO:0000256" key="12">
    <source>
        <dbReference type="PIRNR" id="PIRNR001787"/>
    </source>
</evidence>
<evidence type="ECO:0000313" key="16">
    <source>
        <dbReference type="EMBL" id="KAJ1107434.1"/>
    </source>
</evidence>
<dbReference type="Proteomes" id="UP001066276">
    <property type="component" value="Chromosome 9"/>
</dbReference>
<keyword evidence="10" id="KW-0325">Glycoprotein</keyword>
<feature type="disulfide bond" evidence="13">
    <location>
        <begin position="291"/>
        <end position="355"/>
    </location>
</feature>
<dbReference type="InterPro" id="IPR029034">
    <property type="entry name" value="Cystine-knot_cytokine"/>
</dbReference>
<evidence type="ECO:0000256" key="9">
    <source>
        <dbReference type="ARBA" id="ARBA00023157"/>
    </source>
</evidence>
<keyword evidence="4 12" id="KW-0964">Secreted</keyword>
<feature type="disulfide bond" evidence="13">
    <location>
        <begin position="324"/>
        <end position="388"/>
    </location>
</feature>
<keyword evidence="7 12" id="KW-0732">Signal</keyword>
<evidence type="ECO:0000256" key="4">
    <source>
        <dbReference type="ARBA" id="ARBA00022525"/>
    </source>
</evidence>
<dbReference type="PROSITE" id="PS00250">
    <property type="entry name" value="TGF_BETA_1"/>
    <property type="match status" value="1"/>
</dbReference>
<feature type="disulfide bond" evidence="13">
    <location>
        <begin position="320"/>
        <end position="386"/>
    </location>
</feature>
<dbReference type="EMBL" id="JANPWB010000013">
    <property type="protein sequence ID" value="KAJ1107434.1"/>
    <property type="molecule type" value="Genomic_DNA"/>
</dbReference>
<keyword evidence="11 12" id="KW-0497">Mitogen</keyword>
<keyword evidence="5" id="KW-0272">Extracellular matrix</keyword>
<feature type="domain" description="TGF-beta family profile" evidence="15">
    <location>
        <begin position="273"/>
        <end position="389"/>
    </location>
</feature>
<keyword evidence="6" id="KW-0165">Cleavage on pair of basic residues</keyword>
<sequence>MAISRALLLLSLLLHCLSVALALSTCQTVDMEMVKRKRIEAIRGQILSKLKLDKPPEVEDEVAPVPEEVMVLYNSTLELIQETQSPKTHEAPEDEYFAKEVQKFNMVEDKGASPACDRRDGDVVIVFDASKLRESVTSEALLYRAELRMLQLSSNNAERSVEQRVELYQCNGRTSQRYLGNKFVRSSVPENVWLSFDVTETVKQWLSGKEEFETFKLSQACSCNATENFKLSIAGFENKRGDMASISKKSQNSPYLLIMSTPAERADHLQSSRRKRALDFEFCSTSEEKNCCVRRLYINFRKDLGWKWIHEPKGYYANVCMGPCPYIWSLDNNQYTKVLALYNQHNPGASASPCCVPQVLEPLPIVYYLGRTPKVEQLSNMVVKSCKCS</sequence>
<dbReference type="InterPro" id="IPR001111">
    <property type="entry name" value="TGF-b_propeptide"/>
</dbReference>
<dbReference type="SMART" id="SM00204">
    <property type="entry name" value="TGFB"/>
    <property type="match status" value="1"/>
</dbReference>
<gene>
    <name evidence="16" type="ORF">NDU88_004824</name>
</gene>
<dbReference type="PRINTS" id="PR01424">
    <property type="entry name" value="TGFBETA1"/>
</dbReference>
<dbReference type="GO" id="GO:0008083">
    <property type="term" value="F:growth factor activity"/>
    <property type="evidence" value="ECO:0007669"/>
    <property type="project" value="UniProtKB-UniRule"/>
</dbReference>
<dbReference type="Pfam" id="PF00688">
    <property type="entry name" value="TGFb_propeptide"/>
    <property type="match status" value="1"/>
</dbReference>
<keyword evidence="17" id="KW-1185">Reference proteome</keyword>
<comment type="subunit">
    <text evidence="12">Homodimer; disulfide-linked.</text>
</comment>
<evidence type="ECO:0000256" key="1">
    <source>
        <dbReference type="ARBA" id="ARBA00002007"/>
    </source>
</evidence>
<evidence type="ECO:0000256" key="14">
    <source>
        <dbReference type="RuleBase" id="RU000354"/>
    </source>
</evidence>
<feature type="disulfide bond" evidence="13">
    <location>
        <begin position="283"/>
        <end position="292"/>
    </location>
</feature>
<evidence type="ECO:0000259" key="15">
    <source>
        <dbReference type="PROSITE" id="PS51362"/>
    </source>
</evidence>
<keyword evidence="8 12" id="KW-0339">Growth factor</keyword>
<dbReference type="CDD" id="cd19384">
    <property type="entry name" value="TGF_beta_TGFB1"/>
    <property type="match status" value="1"/>
</dbReference>
<dbReference type="FunFam" id="2.10.90.10:FF:000004">
    <property type="entry name" value="Transforming growth factor beta"/>
    <property type="match status" value="1"/>
</dbReference>
<evidence type="ECO:0000256" key="3">
    <source>
        <dbReference type="ARBA" id="ARBA00006656"/>
    </source>
</evidence>
<dbReference type="PANTHER" id="PTHR11848:SF125">
    <property type="entry name" value="TRANSFORMING GROWTH FACTOR BETA-1 PROPROTEIN"/>
    <property type="match status" value="1"/>
</dbReference>
<dbReference type="SUPFAM" id="SSF57501">
    <property type="entry name" value="Cystine-knot cytokines"/>
    <property type="match status" value="1"/>
</dbReference>
<dbReference type="PANTHER" id="PTHR11848">
    <property type="entry name" value="TGF-BETA FAMILY"/>
    <property type="match status" value="1"/>
</dbReference>
<evidence type="ECO:0000256" key="2">
    <source>
        <dbReference type="ARBA" id="ARBA00004498"/>
    </source>
</evidence>